<feature type="domain" description="AB hydrolase-1" evidence="2">
    <location>
        <begin position="62"/>
        <end position="302"/>
    </location>
</feature>
<dbReference type="Proteomes" id="UP000649829">
    <property type="component" value="Unassembled WGS sequence"/>
</dbReference>
<accession>A0A917WD46</accession>
<dbReference type="PRINTS" id="PR00111">
    <property type="entry name" value="ABHYDROLASE"/>
</dbReference>
<dbReference type="RefSeq" id="WP_028286266.1">
    <property type="nucleotide sequence ID" value="NZ_BMLF01000001.1"/>
</dbReference>
<keyword evidence="1" id="KW-0812">Transmembrane</keyword>
<keyword evidence="1" id="KW-1133">Transmembrane helix</keyword>
<name>A0A917WD46_9RHOB</name>
<gene>
    <name evidence="3" type="ORF">GCM10011534_14420</name>
</gene>
<dbReference type="InterPro" id="IPR000073">
    <property type="entry name" value="AB_hydrolase_1"/>
</dbReference>
<proteinExistence type="predicted"/>
<dbReference type="InterPro" id="IPR029058">
    <property type="entry name" value="AB_hydrolase_fold"/>
</dbReference>
<organism evidence="3 4">
    <name type="scientific">Pseudooceanicola nanhaiensis</name>
    <dbReference type="NCBI Taxonomy" id="375761"/>
    <lineage>
        <taxon>Bacteria</taxon>
        <taxon>Pseudomonadati</taxon>
        <taxon>Pseudomonadota</taxon>
        <taxon>Alphaproteobacteria</taxon>
        <taxon>Rhodobacterales</taxon>
        <taxon>Paracoccaceae</taxon>
        <taxon>Pseudooceanicola</taxon>
    </lineage>
</organism>
<reference evidence="3" key="1">
    <citation type="journal article" date="2014" name="Int. J. Syst. Evol. Microbiol.">
        <title>Complete genome sequence of Corynebacterium casei LMG S-19264T (=DSM 44701T), isolated from a smear-ripened cheese.</title>
        <authorList>
            <consortium name="US DOE Joint Genome Institute (JGI-PGF)"/>
            <person name="Walter F."/>
            <person name="Albersmeier A."/>
            <person name="Kalinowski J."/>
            <person name="Ruckert C."/>
        </authorList>
    </citation>
    <scope>NUCLEOTIDE SEQUENCE</scope>
    <source>
        <strain evidence="3">CGMCC 1.6293</strain>
    </source>
</reference>
<evidence type="ECO:0000256" key="1">
    <source>
        <dbReference type="SAM" id="Phobius"/>
    </source>
</evidence>
<dbReference type="SUPFAM" id="SSF53474">
    <property type="entry name" value="alpha/beta-Hydrolases"/>
    <property type="match status" value="1"/>
</dbReference>
<dbReference type="AlphaFoldDB" id="A0A917WD46"/>
<dbReference type="InterPro" id="IPR050266">
    <property type="entry name" value="AB_hydrolase_sf"/>
</dbReference>
<protein>
    <submittedName>
        <fullName evidence="3">Alpha/beta hydrolase</fullName>
    </submittedName>
</protein>
<dbReference type="Pfam" id="PF00561">
    <property type="entry name" value="Abhydrolase_1"/>
    <property type="match status" value="1"/>
</dbReference>
<comment type="caution">
    <text evidence="3">The sequence shown here is derived from an EMBL/GenBank/DDBJ whole genome shotgun (WGS) entry which is preliminary data.</text>
</comment>
<dbReference type="EMBL" id="BMLF01000001">
    <property type="protein sequence ID" value="GGL93402.1"/>
    <property type="molecule type" value="Genomic_DNA"/>
</dbReference>
<sequence>MDTVTIALLVAIGLAVLLLGGLAIYSLAKKIEVEKVVPPRGAFLQLSCGKLHYLTCGSGPDILMIHGLGGQMGNFDTGLLDDLARDHRVTVIDRPGMGYSTRKWPCSTTVGAQAAMVEEAITKLRLDRPLVVGHSLGGAIALGLALRGRVPIRGLALLAPLTLPVEEYSEAFAGLAISSDLLRRFVGWTFAVPTMIRRPEPVVELIFGPEPVPDDYLVKGGGLLSLRPSHFIETSRDFAGSGTDLPAMARQYANLRVPVRILYGTEDRILDHGYHGGRLVARHPQIGLELVEGAGHMLPVTRPKESAAFIRRASRALS</sequence>
<reference evidence="3" key="2">
    <citation type="submission" date="2020-09" db="EMBL/GenBank/DDBJ databases">
        <authorList>
            <person name="Sun Q."/>
            <person name="Zhou Y."/>
        </authorList>
    </citation>
    <scope>NUCLEOTIDE SEQUENCE</scope>
    <source>
        <strain evidence="3">CGMCC 1.6293</strain>
    </source>
</reference>
<dbReference type="GO" id="GO:0016787">
    <property type="term" value="F:hydrolase activity"/>
    <property type="evidence" value="ECO:0007669"/>
    <property type="project" value="UniProtKB-KW"/>
</dbReference>
<keyword evidence="3" id="KW-0378">Hydrolase</keyword>
<keyword evidence="4" id="KW-1185">Reference proteome</keyword>
<feature type="transmembrane region" description="Helical" evidence="1">
    <location>
        <begin position="6"/>
        <end position="28"/>
    </location>
</feature>
<keyword evidence="1" id="KW-0472">Membrane</keyword>
<evidence type="ECO:0000313" key="3">
    <source>
        <dbReference type="EMBL" id="GGL93402.1"/>
    </source>
</evidence>
<evidence type="ECO:0000259" key="2">
    <source>
        <dbReference type="Pfam" id="PF00561"/>
    </source>
</evidence>
<evidence type="ECO:0000313" key="4">
    <source>
        <dbReference type="Proteomes" id="UP000649829"/>
    </source>
</evidence>
<dbReference type="Gene3D" id="3.40.50.1820">
    <property type="entry name" value="alpha/beta hydrolase"/>
    <property type="match status" value="1"/>
</dbReference>
<dbReference type="PANTHER" id="PTHR43798">
    <property type="entry name" value="MONOACYLGLYCEROL LIPASE"/>
    <property type="match status" value="1"/>
</dbReference>